<name>A0ABN8Q1Y8_9CNID</name>
<evidence type="ECO:0000313" key="3">
    <source>
        <dbReference type="Proteomes" id="UP001159405"/>
    </source>
</evidence>
<evidence type="ECO:0000256" key="1">
    <source>
        <dbReference type="SAM" id="Phobius"/>
    </source>
</evidence>
<dbReference type="Proteomes" id="UP001159405">
    <property type="component" value="Unassembled WGS sequence"/>
</dbReference>
<protein>
    <submittedName>
        <fullName evidence="2">Uncharacterized protein</fullName>
    </submittedName>
</protein>
<comment type="caution">
    <text evidence="2">The sequence shown here is derived from an EMBL/GenBank/DDBJ whole genome shotgun (WGS) entry which is preliminary data.</text>
</comment>
<feature type="transmembrane region" description="Helical" evidence="1">
    <location>
        <begin position="181"/>
        <end position="201"/>
    </location>
</feature>
<evidence type="ECO:0000313" key="2">
    <source>
        <dbReference type="EMBL" id="CAH3152884.1"/>
    </source>
</evidence>
<proteinExistence type="predicted"/>
<accession>A0ABN8Q1Y8</accession>
<keyword evidence="1" id="KW-0472">Membrane</keyword>
<reference evidence="2 3" key="1">
    <citation type="submission" date="2022-05" db="EMBL/GenBank/DDBJ databases">
        <authorList>
            <consortium name="Genoscope - CEA"/>
            <person name="William W."/>
        </authorList>
    </citation>
    <scope>NUCLEOTIDE SEQUENCE [LARGE SCALE GENOMIC DNA]</scope>
</reference>
<feature type="transmembrane region" description="Helical" evidence="1">
    <location>
        <begin position="149"/>
        <end position="169"/>
    </location>
</feature>
<keyword evidence="1" id="KW-1133">Transmembrane helix</keyword>
<organism evidence="2 3">
    <name type="scientific">Porites lobata</name>
    <dbReference type="NCBI Taxonomy" id="104759"/>
    <lineage>
        <taxon>Eukaryota</taxon>
        <taxon>Metazoa</taxon>
        <taxon>Cnidaria</taxon>
        <taxon>Anthozoa</taxon>
        <taxon>Hexacorallia</taxon>
        <taxon>Scleractinia</taxon>
        <taxon>Fungiina</taxon>
        <taxon>Poritidae</taxon>
        <taxon>Porites</taxon>
    </lineage>
</organism>
<gene>
    <name evidence="2" type="ORF">PLOB_00049407</name>
</gene>
<keyword evidence="1" id="KW-0812">Transmembrane</keyword>
<keyword evidence="3" id="KW-1185">Reference proteome</keyword>
<sequence>MICSHAGEKEAAMESLQQAITTLAVLDITAGAVVQNPWTSLIANDISTKKQFKNVNKAIANYRNAISRGVSSPITNQDDLIREICYEVMLINPHIKELRKAKFSFISKVEALKDTAIDEFKSVVSSLPESDDTLKYLNKAAKWSKVGTALDVFGAFFDAIAIGVNAWAFDSARKDGNDAGMASSGLSMAAGIVGISTFIYSVATGSTIAGPLGAIVGALLGLVATLIDVFSSNPSSNIDATIKNLRTLTQYSKDELDDTRNFLLPLGKFGTIYESNAANMIEVLGMPPAPLSFKPFTGSATSGEYLGAGKFRMVDLSKFSNAYWTVSGTEPIGYDFYGKRDDKNSQVVTVFVDTKLVETSGKPLKGAVIQTYSDGYENYYIHDHVTIEDFGNLKPGQTIKVKTGYGNDVIAINGPVGKFTSDFSNVLDVTTGTAKNELTFGGIPKAHAQIKGVYFNRINERVGFFHGSNRQKHEFGTIKGIVLVRGSPFNDHIVLHGNDFRVEQSQGQNVYEIDLIHASTDSGGITQTIVDDSGKVPRIRVTSSGDIGEENFDYNHPELKISLRNEDGSWFLLRTLKLSYKVEPLVELYVNGKITKNLYVGWMKKVQVTGEQYNYQFLSDLTGTNRNDLVKIIRPGSGPKSSHTVDLKEGDDVLVLTENLMDVYSIKSGHNTLHLVFNGVDYVLQIRSVDSSYIRHDVILRDVEFIMNEDLATLVDMKAAESNNLDLGKIYKDAQDLNRK</sequence>
<dbReference type="EMBL" id="CALNXK010000095">
    <property type="protein sequence ID" value="CAH3152884.1"/>
    <property type="molecule type" value="Genomic_DNA"/>
</dbReference>
<feature type="transmembrane region" description="Helical" evidence="1">
    <location>
        <begin position="208"/>
        <end position="227"/>
    </location>
</feature>